<dbReference type="InterPro" id="IPR029033">
    <property type="entry name" value="His_PPase_superfam"/>
</dbReference>
<dbReference type="GO" id="GO:0005737">
    <property type="term" value="C:cytoplasm"/>
    <property type="evidence" value="ECO:0007669"/>
    <property type="project" value="TreeGrafter"/>
</dbReference>
<dbReference type="EMBL" id="FOQG01000004">
    <property type="protein sequence ID" value="SFI06266.1"/>
    <property type="molecule type" value="Genomic_DNA"/>
</dbReference>
<feature type="binding site" evidence="2">
    <location>
        <position position="61"/>
    </location>
    <ligand>
        <name>substrate</name>
    </ligand>
</feature>
<dbReference type="PANTHER" id="PTHR48100">
    <property type="entry name" value="BROAD-SPECIFICITY PHOSPHATASE YOR283W-RELATED"/>
    <property type="match status" value="1"/>
</dbReference>
<feature type="active site" description="Proton donor/acceptor" evidence="1">
    <location>
        <position position="85"/>
    </location>
</feature>
<dbReference type="Gene3D" id="3.40.50.1240">
    <property type="entry name" value="Phosphoglycerate mutase-like"/>
    <property type="match status" value="1"/>
</dbReference>
<dbReference type="CDD" id="cd07067">
    <property type="entry name" value="HP_PGM_like"/>
    <property type="match status" value="1"/>
</dbReference>
<dbReference type="SUPFAM" id="SSF53254">
    <property type="entry name" value="Phosphoglycerate mutase-like"/>
    <property type="match status" value="1"/>
</dbReference>
<dbReference type="Pfam" id="PF00300">
    <property type="entry name" value="His_Phos_1"/>
    <property type="match status" value="1"/>
</dbReference>
<dbReference type="PANTHER" id="PTHR48100:SF1">
    <property type="entry name" value="HISTIDINE PHOSPHATASE FAMILY PROTEIN-RELATED"/>
    <property type="match status" value="1"/>
</dbReference>
<dbReference type="GO" id="GO:0016791">
    <property type="term" value="F:phosphatase activity"/>
    <property type="evidence" value="ECO:0007669"/>
    <property type="project" value="TreeGrafter"/>
</dbReference>
<feature type="active site" description="Tele-phosphohistidine intermediate" evidence="1">
    <location>
        <position position="12"/>
    </location>
</feature>
<accession>A0A1I3F4T1</accession>
<dbReference type="Proteomes" id="UP000198649">
    <property type="component" value="Unassembled WGS sequence"/>
</dbReference>
<keyword evidence="4" id="KW-1185">Reference proteome</keyword>
<evidence type="ECO:0000256" key="1">
    <source>
        <dbReference type="PIRSR" id="PIRSR613078-1"/>
    </source>
</evidence>
<dbReference type="SMART" id="SM00855">
    <property type="entry name" value="PGAM"/>
    <property type="match status" value="1"/>
</dbReference>
<dbReference type="RefSeq" id="WP_170259120.1">
    <property type="nucleotide sequence ID" value="NZ_BKAF01000009.1"/>
</dbReference>
<protein>
    <submittedName>
        <fullName evidence="3">Probable phosphoglycerate mutase</fullName>
    </submittedName>
</protein>
<reference evidence="3 4" key="1">
    <citation type="submission" date="2016-10" db="EMBL/GenBank/DDBJ databases">
        <authorList>
            <person name="de Groot N.N."/>
        </authorList>
    </citation>
    <scope>NUCLEOTIDE SEQUENCE [LARGE SCALE GENOMIC DNA]</scope>
    <source>
        <strain evidence="3 4">CGMCC 1.11156</strain>
    </source>
</reference>
<dbReference type="STRING" id="1005945.SAMN05216561_104229"/>
<organism evidence="3 4">
    <name type="scientific">Nocardioides psychrotolerans</name>
    <dbReference type="NCBI Taxonomy" id="1005945"/>
    <lineage>
        <taxon>Bacteria</taxon>
        <taxon>Bacillati</taxon>
        <taxon>Actinomycetota</taxon>
        <taxon>Actinomycetes</taxon>
        <taxon>Propionibacteriales</taxon>
        <taxon>Nocardioidaceae</taxon>
        <taxon>Nocardioides</taxon>
    </lineage>
</organism>
<evidence type="ECO:0000313" key="4">
    <source>
        <dbReference type="Proteomes" id="UP000198649"/>
    </source>
</evidence>
<proteinExistence type="predicted"/>
<feature type="binding site" evidence="2">
    <location>
        <begin position="11"/>
        <end position="18"/>
    </location>
    <ligand>
        <name>substrate</name>
    </ligand>
</feature>
<dbReference type="AlphaFoldDB" id="A0A1I3F4T1"/>
<gene>
    <name evidence="3" type="ORF">SAMN05216561_104229</name>
</gene>
<evidence type="ECO:0000313" key="3">
    <source>
        <dbReference type="EMBL" id="SFI06266.1"/>
    </source>
</evidence>
<dbReference type="InterPro" id="IPR013078">
    <property type="entry name" value="His_Pase_superF_clade-1"/>
</dbReference>
<dbReference type="InterPro" id="IPR050275">
    <property type="entry name" value="PGM_Phosphatase"/>
</dbReference>
<evidence type="ECO:0000256" key="2">
    <source>
        <dbReference type="PIRSR" id="PIRSR613078-2"/>
    </source>
</evidence>
<name>A0A1I3F4T1_9ACTN</name>
<sequence>MPDARTLVLLRHGRTAWNQARRIQGHADAELDETGHAQAQAVAQHVAALRPVHLWTSDLTRAATTASYVARACGLEAVADARLREYALGSREGWTHDDYAARHPEEFAAFRTGDFDVVPDGEGTIAVEKRMRAALLDLLDVTPQGGLSVAVSHGAALRVVVASLLSWDVDQLRTLGALDNCGWALLTEVPATGGFRLGAYNRVAPARGGPGFASRIGVG</sequence>